<protein>
    <submittedName>
        <fullName evidence="2">Uncharacterized protein</fullName>
    </submittedName>
</protein>
<dbReference type="InParanoid" id="A8PH44"/>
<keyword evidence="3" id="KW-1185">Reference proteome</keyword>
<reference evidence="2 3" key="1">
    <citation type="journal article" date="2010" name="Proc. Natl. Acad. Sci. U.S.A.">
        <title>Insights into evolution of multicellular fungi from the assembled chromosomes of the mushroom Coprinopsis cinerea (Coprinus cinereus).</title>
        <authorList>
            <person name="Stajich J.E."/>
            <person name="Wilke S.K."/>
            <person name="Ahren D."/>
            <person name="Au C.H."/>
            <person name="Birren B.W."/>
            <person name="Borodovsky M."/>
            <person name="Burns C."/>
            <person name="Canback B."/>
            <person name="Casselton L.A."/>
            <person name="Cheng C.K."/>
            <person name="Deng J."/>
            <person name="Dietrich F.S."/>
            <person name="Fargo D.C."/>
            <person name="Farman M.L."/>
            <person name="Gathman A.C."/>
            <person name="Goldberg J."/>
            <person name="Guigo R."/>
            <person name="Hoegger P.J."/>
            <person name="Hooker J.B."/>
            <person name="Huggins A."/>
            <person name="James T.Y."/>
            <person name="Kamada T."/>
            <person name="Kilaru S."/>
            <person name="Kodira C."/>
            <person name="Kues U."/>
            <person name="Kupfer D."/>
            <person name="Kwan H.S."/>
            <person name="Lomsadze A."/>
            <person name="Li W."/>
            <person name="Lilly W.W."/>
            <person name="Ma L.J."/>
            <person name="Mackey A.J."/>
            <person name="Manning G."/>
            <person name="Martin F."/>
            <person name="Muraguchi H."/>
            <person name="Natvig D.O."/>
            <person name="Palmerini H."/>
            <person name="Ramesh M.A."/>
            <person name="Rehmeyer C.J."/>
            <person name="Roe B.A."/>
            <person name="Shenoy N."/>
            <person name="Stanke M."/>
            <person name="Ter-Hovhannisyan V."/>
            <person name="Tunlid A."/>
            <person name="Velagapudi R."/>
            <person name="Vision T.J."/>
            <person name="Zeng Q."/>
            <person name="Zolan M.E."/>
            <person name="Pukkila P.J."/>
        </authorList>
    </citation>
    <scope>NUCLEOTIDE SEQUENCE [LARGE SCALE GENOMIC DNA]</scope>
    <source>
        <strain evidence="3">Okayama-7 / 130 / ATCC MYA-4618 / FGSC 9003</strain>
    </source>
</reference>
<dbReference type="RefSeq" id="XP_001841337.1">
    <property type="nucleotide sequence ID" value="XM_001841285.1"/>
</dbReference>
<dbReference type="EMBL" id="AACS02000015">
    <property type="protein sequence ID" value="EAU80481.1"/>
    <property type="molecule type" value="Genomic_DNA"/>
</dbReference>
<sequence length="302" mass="31629">MAASSSAPTVTNPSPVKTPSTPSATPTSNVPTSPAENPPTPATTPAAEASTPSATDSQVTATPAPKKSRKTPKSAAFIADSDDDVEIVQDVVAEGSSSVRGRGSRGRGGRGGGRGGSSRRAAIHSSTSVVRVPFHFVPNLDLTSPAYLKVTSLGKRARISADTRALEEVNKNAITAKYPNLFPDADQLSLNNEWVTGVLSQVQNVLSNYSDALAVGITARAALSDIRSEILRRVHVISMDVRYLEILFAEFEKVQASLEKELPPLEEDDLVYSATSPGYSPASPNAEDLAVDASGDVAMTEV</sequence>
<dbReference type="Proteomes" id="UP000001861">
    <property type="component" value="Unassembled WGS sequence"/>
</dbReference>
<dbReference type="KEGG" id="cci:CC1G_13521"/>
<organism evidence="2 3">
    <name type="scientific">Coprinopsis cinerea (strain Okayama-7 / 130 / ATCC MYA-4618 / FGSC 9003)</name>
    <name type="common">Inky cap fungus</name>
    <name type="synonym">Hormographiella aspergillata</name>
    <dbReference type="NCBI Taxonomy" id="240176"/>
    <lineage>
        <taxon>Eukaryota</taxon>
        <taxon>Fungi</taxon>
        <taxon>Dikarya</taxon>
        <taxon>Basidiomycota</taxon>
        <taxon>Agaricomycotina</taxon>
        <taxon>Agaricomycetes</taxon>
        <taxon>Agaricomycetidae</taxon>
        <taxon>Agaricales</taxon>
        <taxon>Agaricineae</taxon>
        <taxon>Psathyrellaceae</taxon>
        <taxon>Coprinopsis</taxon>
    </lineage>
</organism>
<dbReference type="VEuPathDB" id="FungiDB:CC1G_13521"/>
<accession>A8PH44</accession>
<dbReference type="AlphaFoldDB" id="A8PH44"/>
<feature type="region of interest" description="Disordered" evidence="1">
    <location>
        <begin position="92"/>
        <end position="124"/>
    </location>
</feature>
<proteinExistence type="predicted"/>
<feature type="region of interest" description="Disordered" evidence="1">
    <location>
        <begin position="273"/>
        <end position="302"/>
    </location>
</feature>
<evidence type="ECO:0000313" key="3">
    <source>
        <dbReference type="Proteomes" id="UP000001861"/>
    </source>
</evidence>
<evidence type="ECO:0000256" key="1">
    <source>
        <dbReference type="SAM" id="MobiDB-lite"/>
    </source>
</evidence>
<feature type="region of interest" description="Disordered" evidence="1">
    <location>
        <begin position="1"/>
        <end position="74"/>
    </location>
</feature>
<feature type="compositionally biased region" description="Low complexity" evidence="1">
    <location>
        <begin position="8"/>
        <end position="35"/>
    </location>
</feature>
<name>A8PH44_COPC7</name>
<comment type="caution">
    <text evidence="2">The sequence shown here is derived from an EMBL/GenBank/DDBJ whole genome shotgun (WGS) entry which is preliminary data.</text>
</comment>
<gene>
    <name evidence="2" type="ORF">CC1G_13521</name>
</gene>
<dbReference type="HOGENOM" id="CLU_921387_0_0_1"/>
<dbReference type="GeneID" id="6018016"/>
<evidence type="ECO:0000313" key="2">
    <source>
        <dbReference type="EMBL" id="EAU80481.1"/>
    </source>
</evidence>
<feature type="compositionally biased region" description="Low complexity" evidence="1">
    <location>
        <begin position="43"/>
        <end position="55"/>
    </location>
</feature>